<comment type="similarity">
    <text evidence="2">Belongs to the binding-protein-dependent transport system permease family. FecCD subfamily.</text>
</comment>
<evidence type="ECO:0000313" key="12">
    <source>
        <dbReference type="Proteomes" id="UP001520140"/>
    </source>
</evidence>
<dbReference type="CDD" id="cd06550">
    <property type="entry name" value="TM_ABC_iron-siderophores_like"/>
    <property type="match status" value="1"/>
</dbReference>
<gene>
    <name evidence="11" type="ORF">HQ605_00270</name>
</gene>
<comment type="caution">
    <text evidence="11">The sequence shown here is derived from an EMBL/GenBank/DDBJ whole genome shotgun (WGS) entry which is preliminary data.</text>
</comment>
<dbReference type="PANTHER" id="PTHR30472">
    <property type="entry name" value="FERRIC ENTEROBACTIN TRANSPORT SYSTEM PERMEASE PROTEIN"/>
    <property type="match status" value="1"/>
</dbReference>
<feature type="transmembrane region" description="Helical" evidence="9">
    <location>
        <begin position="102"/>
        <end position="121"/>
    </location>
</feature>
<evidence type="ECO:0000256" key="4">
    <source>
        <dbReference type="ARBA" id="ARBA00022475"/>
    </source>
</evidence>
<accession>A0ABS7NMM8</accession>
<reference evidence="11 12" key="1">
    <citation type="submission" date="2020-06" db="EMBL/GenBank/DDBJ databases">
        <title>Taxonomy, biology and ecology of Rhodococcus bacteria occurring in California pistachio and other woody hosts as revealed by genome sequence analyses.</title>
        <authorList>
            <person name="Gai Y."/>
            <person name="Riely B."/>
        </authorList>
    </citation>
    <scope>NUCLEOTIDE SEQUENCE [LARGE SCALE GENOMIC DNA]</scope>
    <source>
        <strain evidence="11 12">BP-284</strain>
    </source>
</reference>
<evidence type="ECO:0000256" key="6">
    <source>
        <dbReference type="ARBA" id="ARBA00022989"/>
    </source>
</evidence>
<evidence type="ECO:0000313" key="11">
    <source>
        <dbReference type="EMBL" id="MBY6319250.1"/>
    </source>
</evidence>
<feature type="domain" description="RDD" evidence="10">
    <location>
        <begin position="63"/>
        <end position="197"/>
    </location>
</feature>
<evidence type="ECO:0000256" key="5">
    <source>
        <dbReference type="ARBA" id="ARBA00022692"/>
    </source>
</evidence>
<dbReference type="SUPFAM" id="SSF81345">
    <property type="entry name" value="ABC transporter involved in vitamin B12 uptake, BtuC"/>
    <property type="match status" value="1"/>
</dbReference>
<evidence type="ECO:0000256" key="3">
    <source>
        <dbReference type="ARBA" id="ARBA00022448"/>
    </source>
</evidence>
<feature type="transmembrane region" description="Helical" evidence="9">
    <location>
        <begin position="463"/>
        <end position="488"/>
    </location>
</feature>
<organism evidence="11 12">
    <name type="scientific">Rhodococcoides kroppenstedtii</name>
    <dbReference type="NCBI Taxonomy" id="293050"/>
    <lineage>
        <taxon>Bacteria</taxon>
        <taxon>Bacillati</taxon>
        <taxon>Actinomycetota</taxon>
        <taxon>Actinomycetes</taxon>
        <taxon>Mycobacteriales</taxon>
        <taxon>Nocardiaceae</taxon>
        <taxon>Rhodococcoides</taxon>
    </lineage>
</organism>
<evidence type="ECO:0000256" key="2">
    <source>
        <dbReference type="ARBA" id="ARBA00007935"/>
    </source>
</evidence>
<feature type="transmembrane region" description="Helical" evidence="9">
    <location>
        <begin position="198"/>
        <end position="217"/>
    </location>
</feature>
<dbReference type="Pfam" id="PF01032">
    <property type="entry name" value="FecCD"/>
    <property type="match status" value="1"/>
</dbReference>
<feature type="transmembrane region" description="Helical" evidence="9">
    <location>
        <begin position="336"/>
        <end position="357"/>
    </location>
</feature>
<feature type="region of interest" description="Disordered" evidence="8">
    <location>
        <begin position="1"/>
        <end position="61"/>
    </location>
</feature>
<keyword evidence="7 9" id="KW-0472">Membrane</keyword>
<dbReference type="Gene3D" id="1.10.3470.10">
    <property type="entry name" value="ABC transporter involved in vitamin B12 uptake, BtuC"/>
    <property type="match status" value="1"/>
</dbReference>
<name>A0ABS7NMM8_9NOCA</name>
<keyword evidence="6 9" id="KW-1133">Transmembrane helix</keyword>
<feature type="transmembrane region" description="Helical" evidence="9">
    <location>
        <begin position="278"/>
        <end position="299"/>
    </location>
</feature>
<evidence type="ECO:0000256" key="7">
    <source>
        <dbReference type="ARBA" id="ARBA00023136"/>
    </source>
</evidence>
<evidence type="ECO:0000259" key="10">
    <source>
        <dbReference type="Pfam" id="PF06271"/>
    </source>
</evidence>
<evidence type="ECO:0000256" key="9">
    <source>
        <dbReference type="SAM" id="Phobius"/>
    </source>
</evidence>
<feature type="transmembrane region" description="Helical" evidence="9">
    <location>
        <begin position="69"/>
        <end position="90"/>
    </location>
</feature>
<feature type="transmembrane region" description="Helical" evidence="9">
    <location>
        <begin position="425"/>
        <end position="451"/>
    </location>
</feature>
<dbReference type="InterPro" id="IPR000522">
    <property type="entry name" value="ABC_transptr_permease_BtuC"/>
</dbReference>
<feature type="transmembrane region" description="Helical" evidence="9">
    <location>
        <begin position="494"/>
        <end position="512"/>
    </location>
</feature>
<keyword evidence="3" id="KW-0813">Transport</keyword>
<dbReference type="PANTHER" id="PTHR30472:SF1">
    <property type="entry name" value="FE(3+) DICITRATE TRANSPORT SYSTEM PERMEASE PROTEIN FECC-RELATED"/>
    <property type="match status" value="1"/>
</dbReference>
<protein>
    <submittedName>
        <fullName evidence="11">Iron ABC transporter permease</fullName>
    </submittedName>
</protein>
<keyword evidence="5 9" id="KW-0812">Transmembrane</keyword>
<dbReference type="InterPro" id="IPR010432">
    <property type="entry name" value="RDD"/>
</dbReference>
<keyword evidence="4" id="KW-1003">Cell membrane</keyword>
<feature type="transmembrane region" description="Helical" evidence="9">
    <location>
        <begin position="249"/>
        <end position="266"/>
    </location>
</feature>
<evidence type="ECO:0000256" key="8">
    <source>
        <dbReference type="SAM" id="MobiDB-lite"/>
    </source>
</evidence>
<dbReference type="Pfam" id="PF06271">
    <property type="entry name" value="RDD"/>
    <property type="match status" value="1"/>
</dbReference>
<keyword evidence="12" id="KW-1185">Reference proteome</keyword>
<dbReference type="InterPro" id="IPR037294">
    <property type="entry name" value="ABC_BtuC-like"/>
</dbReference>
<proteinExistence type="inferred from homology"/>
<dbReference type="EMBL" id="JABUKG010000001">
    <property type="protein sequence ID" value="MBY6319250.1"/>
    <property type="molecule type" value="Genomic_DNA"/>
</dbReference>
<sequence length="520" mass="53643">MRFCSSAWDPSQTRDDHRKGSAGLWLGLRNPDRRPGGPVSERTARVSTLPSDRDYASLDRRPPGATPRLVALAVDVALPVLPLVIGAVVVRSLTDANGGGEIDRAVFASLAVLAAVGIAYWNRGIRDGRAGQSVGKTMAGLVLRDRDHRGAIGTRAAFRRDGRTAEVVRTEVAVADGFTAIPPDTTSAATRRRRTGGLLVLAIALVLVVAMSIAVGARPLTFAEIAHALLNSTGTDTDVIVRSLRLPRTALGLLVGIALGVAGALIQGHTRNPLADAGLLGLNAGAAFFVVMAIYLFGITSPGGYLWFAFAGAAIASVVVFGSASIGGGRANPLSLALAGAAVAFFLQALTNAVVLLDQATLDSYRFWIVGSVSGRGIDIFWTVLPFVLAGLVVAAAGSPALNTIGLGDDVARSLGTNIALTRTAGIVAITLLTGAATAACGPIAFVGLVVPHIARSIVGPDYRWIVPFSGALGGLLLLVADVVGRVVVRPGELQVGIVLALIGGPFFIALVRRRKLVAL</sequence>
<feature type="compositionally biased region" description="Basic and acidic residues" evidence="8">
    <location>
        <begin position="51"/>
        <end position="61"/>
    </location>
</feature>
<dbReference type="Proteomes" id="UP001520140">
    <property type="component" value="Unassembled WGS sequence"/>
</dbReference>
<feature type="transmembrane region" description="Helical" evidence="9">
    <location>
        <begin position="305"/>
        <end position="324"/>
    </location>
</feature>
<comment type="subcellular location">
    <subcellularLocation>
        <location evidence="1">Cell membrane</location>
        <topology evidence="1">Multi-pass membrane protein</topology>
    </subcellularLocation>
</comment>
<evidence type="ECO:0000256" key="1">
    <source>
        <dbReference type="ARBA" id="ARBA00004651"/>
    </source>
</evidence>